<dbReference type="GO" id="GO:0008352">
    <property type="term" value="C:katanin complex"/>
    <property type="evidence" value="ECO:0007669"/>
    <property type="project" value="TreeGrafter"/>
</dbReference>
<evidence type="ECO:0000313" key="2">
    <source>
        <dbReference type="EMBL" id="ODN03977.1"/>
    </source>
</evidence>
<name>A0A1D2NFG5_ORCCI</name>
<proteinExistence type="predicted"/>
<dbReference type="FunFam" id="2.130.10.10:FF:000462">
    <property type="entry name" value="Katanin p80 WD40 repeat-containing subunit B1"/>
    <property type="match status" value="1"/>
</dbReference>
<dbReference type="GO" id="GO:0007019">
    <property type="term" value="P:microtubule depolymerization"/>
    <property type="evidence" value="ECO:0007669"/>
    <property type="project" value="TreeGrafter"/>
</dbReference>
<feature type="repeat" description="WD" evidence="1">
    <location>
        <begin position="47"/>
        <end position="88"/>
    </location>
</feature>
<reference evidence="2 3" key="1">
    <citation type="journal article" date="2016" name="Genome Biol. Evol.">
        <title>Gene Family Evolution Reflects Adaptation to Soil Environmental Stressors in the Genome of the Collembolan Orchesella cincta.</title>
        <authorList>
            <person name="Faddeeva-Vakhrusheva A."/>
            <person name="Derks M.F."/>
            <person name="Anvar S.Y."/>
            <person name="Agamennone V."/>
            <person name="Suring W."/>
            <person name="Smit S."/>
            <person name="van Straalen N.M."/>
            <person name="Roelofs D."/>
        </authorList>
    </citation>
    <scope>NUCLEOTIDE SEQUENCE [LARGE SCALE GENOMIC DNA]</scope>
    <source>
        <tissue evidence="2">Mixed pool</tissue>
    </source>
</reference>
<dbReference type="AlphaFoldDB" id="A0A1D2NFG5"/>
<evidence type="ECO:0000256" key="1">
    <source>
        <dbReference type="PROSITE-ProRule" id="PRU00221"/>
    </source>
</evidence>
<dbReference type="InterPro" id="IPR015943">
    <property type="entry name" value="WD40/YVTN_repeat-like_dom_sf"/>
</dbReference>
<sequence length="123" mass="13073">MEEFPAHAANVNSVSLGHKSGRVLVTGGGDKKVNLWAVGKPNCIMSLSGHSTPVDCVRFSITEEQVCAGSQAGALKIWDLETAKILRTLTGHRASIRCVDFHPYGDFLASGSSDSGIKVCMKI</sequence>
<feature type="repeat" description="WD" evidence="1">
    <location>
        <begin position="89"/>
        <end position="119"/>
    </location>
</feature>
<dbReference type="InterPro" id="IPR001680">
    <property type="entry name" value="WD40_rpt"/>
</dbReference>
<accession>A0A1D2NFG5</accession>
<dbReference type="Gene3D" id="2.130.10.10">
    <property type="entry name" value="YVTN repeat-like/Quinoprotein amine dehydrogenase"/>
    <property type="match status" value="1"/>
</dbReference>
<comment type="caution">
    <text evidence="2">The sequence shown here is derived from an EMBL/GenBank/DDBJ whole genome shotgun (WGS) entry which is preliminary data.</text>
</comment>
<dbReference type="SUPFAM" id="SSF50978">
    <property type="entry name" value="WD40 repeat-like"/>
    <property type="match status" value="1"/>
</dbReference>
<dbReference type="InterPro" id="IPR036322">
    <property type="entry name" value="WD40_repeat_dom_sf"/>
</dbReference>
<gene>
    <name evidence="2" type="ORF">Ocin01_02723</name>
</gene>
<evidence type="ECO:0000313" key="3">
    <source>
        <dbReference type="Proteomes" id="UP000094527"/>
    </source>
</evidence>
<feature type="repeat" description="WD" evidence="1">
    <location>
        <begin position="4"/>
        <end position="46"/>
    </location>
</feature>
<dbReference type="OMA" id="FNGHERN"/>
<dbReference type="PANTHER" id="PTHR19845">
    <property type="entry name" value="KATANIN P80 SUBUNIT"/>
    <property type="match status" value="1"/>
</dbReference>
<organism evidence="2 3">
    <name type="scientific">Orchesella cincta</name>
    <name type="common">Springtail</name>
    <name type="synonym">Podura cincta</name>
    <dbReference type="NCBI Taxonomy" id="48709"/>
    <lineage>
        <taxon>Eukaryota</taxon>
        <taxon>Metazoa</taxon>
        <taxon>Ecdysozoa</taxon>
        <taxon>Arthropoda</taxon>
        <taxon>Hexapoda</taxon>
        <taxon>Collembola</taxon>
        <taxon>Entomobryomorpha</taxon>
        <taxon>Entomobryoidea</taxon>
        <taxon>Orchesellidae</taxon>
        <taxon>Orchesellinae</taxon>
        <taxon>Orchesella</taxon>
    </lineage>
</organism>
<dbReference type="SMART" id="SM00320">
    <property type="entry name" value="WD40"/>
    <property type="match status" value="3"/>
</dbReference>
<dbReference type="OrthoDB" id="10251605at2759"/>
<dbReference type="EMBL" id="LJIJ01000058">
    <property type="protein sequence ID" value="ODN03977.1"/>
    <property type="molecule type" value="Genomic_DNA"/>
</dbReference>
<dbReference type="Proteomes" id="UP000094527">
    <property type="component" value="Unassembled WGS sequence"/>
</dbReference>
<protein>
    <submittedName>
        <fullName evidence="2">Katanin p80 WD40 repeat-containing subunit B1</fullName>
    </submittedName>
</protein>
<dbReference type="PROSITE" id="PS50294">
    <property type="entry name" value="WD_REPEATS_REGION"/>
    <property type="match status" value="3"/>
</dbReference>
<dbReference type="STRING" id="48709.A0A1D2NFG5"/>
<keyword evidence="3" id="KW-1185">Reference proteome</keyword>
<dbReference type="Pfam" id="PF00400">
    <property type="entry name" value="WD40"/>
    <property type="match status" value="3"/>
</dbReference>
<dbReference type="PANTHER" id="PTHR19845:SF0">
    <property type="entry name" value="KATANIN P80 WD40 REPEAT-CONTAINING SUBUNIT B1"/>
    <property type="match status" value="1"/>
</dbReference>
<keyword evidence="1" id="KW-0853">WD repeat</keyword>
<dbReference type="PROSITE" id="PS50082">
    <property type="entry name" value="WD_REPEATS_2"/>
    <property type="match status" value="3"/>
</dbReference>